<keyword evidence="2" id="KW-0131">Cell cycle</keyword>
<feature type="region of interest" description="Disordered" evidence="4">
    <location>
        <begin position="1196"/>
        <end position="1226"/>
    </location>
</feature>
<feature type="compositionally biased region" description="Low complexity" evidence="4">
    <location>
        <begin position="421"/>
        <end position="433"/>
    </location>
</feature>
<evidence type="ECO:0000313" key="6">
    <source>
        <dbReference type="EMBL" id="OLY84617.1"/>
    </source>
</evidence>
<evidence type="ECO:0000256" key="3">
    <source>
        <dbReference type="PROSITE-ProRule" id="PRU00023"/>
    </source>
</evidence>
<feature type="compositionally biased region" description="Polar residues" evidence="4">
    <location>
        <begin position="1532"/>
        <end position="1548"/>
    </location>
</feature>
<feature type="compositionally biased region" description="Polar residues" evidence="4">
    <location>
        <begin position="1877"/>
        <end position="1891"/>
    </location>
</feature>
<dbReference type="InterPro" id="IPR002110">
    <property type="entry name" value="Ankyrin_rpt"/>
</dbReference>
<feature type="compositionally biased region" description="Low complexity" evidence="4">
    <location>
        <begin position="1321"/>
        <end position="1331"/>
    </location>
</feature>
<feature type="compositionally biased region" description="Polar residues" evidence="4">
    <location>
        <begin position="1901"/>
        <end position="1915"/>
    </location>
</feature>
<feature type="region of interest" description="Disordered" evidence="4">
    <location>
        <begin position="1532"/>
        <end position="1572"/>
    </location>
</feature>
<feature type="region of interest" description="Disordered" evidence="4">
    <location>
        <begin position="1105"/>
        <end position="1127"/>
    </location>
</feature>
<feature type="compositionally biased region" description="Basic and acidic residues" evidence="4">
    <location>
        <begin position="820"/>
        <end position="834"/>
    </location>
</feature>
<feature type="compositionally biased region" description="Polar residues" evidence="4">
    <location>
        <begin position="464"/>
        <end position="479"/>
    </location>
</feature>
<accession>A0A1R0H647</accession>
<feature type="region of interest" description="Disordered" evidence="4">
    <location>
        <begin position="459"/>
        <end position="489"/>
    </location>
</feature>
<feature type="compositionally biased region" description="Low complexity" evidence="4">
    <location>
        <begin position="808"/>
        <end position="819"/>
    </location>
</feature>
<dbReference type="GO" id="GO:0005525">
    <property type="term" value="F:GTP binding"/>
    <property type="evidence" value="ECO:0007669"/>
    <property type="project" value="TreeGrafter"/>
</dbReference>
<dbReference type="PANTHER" id="PTHR36100">
    <property type="entry name" value="BUD SITE SELECTION PROTEIN 4"/>
    <property type="match status" value="1"/>
</dbReference>
<feature type="compositionally biased region" description="Low complexity" evidence="4">
    <location>
        <begin position="12"/>
        <end position="32"/>
    </location>
</feature>
<feature type="compositionally biased region" description="Basic and acidic residues" evidence="4">
    <location>
        <begin position="2132"/>
        <end position="2142"/>
    </location>
</feature>
<feature type="compositionally biased region" description="Basic residues" evidence="4">
    <location>
        <begin position="1117"/>
        <end position="1127"/>
    </location>
</feature>
<feature type="region of interest" description="Disordered" evidence="4">
    <location>
        <begin position="70"/>
        <end position="90"/>
    </location>
</feature>
<dbReference type="GO" id="GO:0051301">
    <property type="term" value="P:cell division"/>
    <property type="evidence" value="ECO:0007669"/>
    <property type="project" value="UniProtKB-KW"/>
</dbReference>
<feature type="region of interest" description="Disordered" evidence="4">
    <location>
        <begin position="1015"/>
        <end position="1043"/>
    </location>
</feature>
<evidence type="ECO:0000313" key="7">
    <source>
        <dbReference type="Proteomes" id="UP000187455"/>
    </source>
</evidence>
<feature type="compositionally biased region" description="Polar residues" evidence="4">
    <location>
        <begin position="2982"/>
        <end position="3006"/>
    </location>
</feature>
<feature type="repeat" description="ANK" evidence="3">
    <location>
        <begin position="217"/>
        <end position="249"/>
    </location>
</feature>
<proteinExistence type="predicted"/>
<sequence>MFSRKKSKSKSSKASDSSSSGSPPDSSSKSKSNVWSKLVPAFDKNERFRRDSSNENPQFIQHSAEPNQGFSSLQHLSSPTSNPSSLSSPISSPAILKEISDIKQEPTVQDLWFEYIISADLQKVAYLLAEMPYILSAKKWSPTPYHEALVGIATDALGPDTSSMDGLQVSIIVYKNSHADWRLDRGISQDGTPLSQQQMHDVSIQPVHLNGNFFGTYKNTTLHLASFFNDINLVSRLLAQGANPIIENGLGFLPEMITTDSSVRTLLIQHQRFLSYEQKYRNSQNFDIDNASSAFADTESSTSNLSDPGSAFDFDASTSISQNGSQSSEYKSSLFRRLSTIAEENEDDIIFSNQEYNDQNSESNNISSLFSASVATFEGVSIRSTNKSTNLETIEEKSDHTDHSSDESSILGASAERDLSFDNSKSPISSDSNSEFDPHSPVSNPIVIKDLDLKPLVSSIPAPNFSNPSTSDQSISTPHNNHDNKHHSMHSPIDIPFPSEEIKNNSFNKNPVENELYKEFDFPDSRWIDQPTPNSFDNKSVGEAEIENIFSSSFDSLNKFNSTNSDGKADLVRLHSQNSSRLIRDPQKLSLDSKPEIPSLPNPIKTPQVPESDISLSFKKLTIHDTIENEASSSNSLLHNKPSTLNPTKEKSPAVSIIADNSLEIIRKKNLELGSDSNITHPSEPQSASIFETVVHKPDHIPLKKVELKIESDSKGSSIIPKTLESVNPDSAKKILRNSNYDSNVDNDSSNINTQSKFESPLYKEIPTSKPDFDISLLPNKISFIDRPSTPDPATFLKSIHKKSPIVTELSSPSTPEPSSKLKDINPNVEDSHSKNSASPEKPVTPKTQPGSRPEKRNNNTYFSPKLYNVIMASKIESDLSKPYSPEKKLDVTPKPSSPFSSLNIADYFSVSPSKKSLGGKSTSSIKNEMGPEIDAQHNSNSPMTNRRRFTTDFLELGSYLLTEDINKNESGLNKIDLNSPASIKELSGVGSSYSIISNNNIPNVQIEPKIQILSQSDSPKNESGSLGSHEIENDKSNTGILTGKEDEISDSSRYFVGTIPLNDVQDKDAQIITESNPSSQSGSPQIITGENVIVLESDSESDIELSSGHSLNSKGRLSRRKRKSLERRKTEEVFRTELYIKSQQSLHRQQKILQKENFDKFGPSFADNDGSDDSDSFFSQLSKFDSKISFSSARSVSQPKRLPSSGSFGNNGQKTPELGNDESRAFNKRYSLSRNKSINSLPSIDRNSSALSHQVSLKKTSLPGRSNLGIVDDKLSSSFLKNPRDLIASSFSGGSFNSFQLRSSSSGSQFDNFRKYSLSNSPSNSSYLTPSLPPVDQTPSESGAKIASSISGSKNINDPPKPTPRKSSANSSIFIQNAQKSQRQETNSSLQNVQRSGSSNSFEFGSLLPHGTPSKSRRGSKVDVSKSMNRGKSDQSSLNNSIDKNVNNTPDKSVTPLEAKIANSSQTEKSSSNGLNPKDRDRLLDLESKLKSDEMSEELSNSLRALEQSRNQKNKIMDLFNKSVVVKNDSTDSFKSGLSSPPQTSASGVIKNNIELMSSTQKSSSSRRRESEILNRIRGSGIVKGRAEMFNNLSDPVISNDSDYMTTTGSELTDNRDSGRKIRKELFKSYSPVINHSLPEIKKNVYNSPSERPLKPTYPNNFKSLDAGRPSPVTEGDTSSTHSIYSDARAAYSSRNAKNKLNPQISSNKSVITSPNVYNSSKQTGIDSESSGFHMNQGRDYTSEDSRLATNSGKVYSNKSSSNIDSGFSDNSYKKSNPNLLRGSNLRNFVSANLIPGYDSGSLSSHTGEFVGRYTSSSDTNTFSQSVFDNLKETMNKNKNTKDFESIPQGIVAKRRLLQNSSSNSNKGLLKDLDSPSGSISQDINISPSKIPSYLKDSDSSGANFTSGKNSENLITPPRPQKSSSTSTNAKDSNSSPKSISTLYLFPYNEPGNRNRSNMNTPSKSKQTPDANEYVTAPSDFSMENQKSTESIKSLYSDIDGYKSFEMISESESNNQNSSSKLDKNSIPVNTDKKYTHHTDELIDMANDLVINDSLIIHGSASIFSSIEFDNPSASNGFRKSFEKLSSTDIKQSNESAFLKSKEKTNHSKELTVITDVKPDVHDAGIANPEIKTDSKSDSKSNKSSKSSKSSLEFSLTEKLNELYLSYAASRALLLGKENPSRGDSPILKKDLNSSSDSSNNQKIIFPSNSGGLRSYDDYANLYPPPGNNLVVSAFPVNNIESSYSKDGSLLFGGGGFKSINKQFEFESDNKGDVNSYRMTFFDEVDKAINQKLQSDGNTAPDSPNSVSSKDKSSDFSSKSSKTAKYNGFNNISSSRLSGLSLPWFITPLNGSKVNNFFSLPKPKIMPGYLYLKILSIEDLVDLREMSYLAKIGTSIEENKLDYRLVLVVRNGIDTKASVPISLNRAGKMQVNQEFIVLLDPSKPITCWLRVQSVNKAPMSKKPSFQEKMAPLNKKFGMFGSLFSMNNFVGKKPKPLSSEANPKYPEKKKSNFLKKLSNLENFCLPLFGKNICSNTRSSKLGQNGVRRKPVANMFKGISNLDYVDQLEPPVNSFDSLNRRHSAPTAITLNQFTNNPSVQHSDKIDKSSTPENINRYSATTDFPKPYSNSKSPIIEIIDNTTSSANSRVLEETDDLNIHLPSQISIDEDRGYSSDIGFDTVNKTVRTMQESFKRNKTKPRNSKRIFKLSGSTIFTPKELLKQERKLSLVNEKAKSIFLKHTSSGDYNDLLDLSSSSDSEELDDSNLGYGSKSETIGCAAIHVGDMIDEVYLRTLIDSWDVVSVWDPAMVCRMQLQLFFIPISTSTKVLNCDDTSKLNLSNLNYPIISNGLPKSISYCQMGIGSIEWHNRTWSSGFLSQLGGDCLFWRRRFYRLIGGFLVIYKMDNNKSTRCIIDLSAATQVLDLYNPKKESPMMRSEPANNLLNKDKKLNILSSKTKFDNNFGSDNKFEPKLTPKRTLRLKPNQNALSPNIYGSNKPINSTTSSSPKNPAVATRVKTDKMDAPTDSDYEKSENIKFSFRIVFGSYGSIDFYADNEQEFNKWLIVLKGMIGKIPKIPLWLVRLIHEDVSMKLYND</sequence>
<feature type="region of interest" description="Disordered" evidence="4">
    <location>
        <begin position="416"/>
        <end position="443"/>
    </location>
</feature>
<evidence type="ECO:0000256" key="1">
    <source>
        <dbReference type="ARBA" id="ARBA00022618"/>
    </source>
</evidence>
<dbReference type="InterPro" id="IPR001849">
    <property type="entry name" value="PH_domain"/>
</dbReference>
<feature type="region of interest" description="Disordered" evidence="4">
    <location>
        <begin position="2982"/>
        <end position="3013"/>
    </location>
</feature>
<dbReference type="PROSITE" id="PS50297">
    <property type="entry name" value="ANK_REP_REGION"/>
    <property type="match status" value="1"/>
</dbReference>
<feature type="region of interest" description="Disordered" evidence="4">
    <location>
        <begin position="1646"/>
        <end position="1683"/>
    </location>
</feature>
<dbReference type="OrthoDB" id="2123378at2759"/>
<feature type="domain" description="PH" evidence="5">
    <location>
        <begin position="2868"/>
        <end position="3069"/>
    </location>
</feature>
<feature type="compositionally biased region" description="Low complexity" evidence="4">
    <location>
        <begin position="1343"/>
        <end position="1355"/>
    </location>
</feature>
<keyword evidence="7" id="KW-1185">Reference proteome</keyword>
<dbReference type="SUPFAM" id="SSF50729">
    <property type="entry name" value="PH domain-like"/>
    <property type="match status" value="1"/>
</dbReference>
<dbReference type="PROSITE" id="PS50088">
    <property type="entry name" value="ANK_REPEAT"/>
    <property type="match status" value="1"/>
</dbReference>
<protein>
    <recommendedName>
        <fullName evidence="5">PH domain-containing protein</fullName>
    </recommendedName>
</protein>
<keyword evidence="3" id="KW-0040">ANK repeat</keyword>
<gene>
    <name evidence="6" type="ORF">AYI68_g1211</name>
</gene>
<feature type="compositionally biased region" description="Low complexity" evidence="4">
    <location>
        <begin position="1105"/>
        <end position="1116"/>
    </location>
</feature>
<dbReference type="InterPro" id="IPR052007">
    <property type="entry name" value="Bud4"/>
</dbReference>
<feature type="compositionally biased region" description="Basic residues" evidence="4">
    <location>
        <begin position="1"/>
        <end position="11"/>
    </location>
</feature>
<feature type="compositionally biased region" description="Polar residues" evidence="4">
    <location>
        <begin position="1749"/>
        <end position="1773"/>
    </location>
</feature>
<feature type="region of interest" description="Disordered" evidence="4">
    <location>
        <begin position="2180"/>
        <end position="2210"/>
    </location>
</feature>
<feature type="region of interest" description="Disordered" evidence="4">
    <location>
        <begin position="633"/>
        <end position="652"/>
    </location>
</feature>
<feature type="compositionally biased region" description="Polar residues" evidence="4">
    <location>
        <begin position="1366"/>
        <end position="1404"/>
    </location>
</feature>
<feature type="compositionally biased region" description="Polar residues" evidence="4">
    <location>
        <begin position="1922"/>
        <end position="1943"/>
    </location>
</feature>
<dbReference type="SMART" id="SM00233">
    <property type="entry name" value="PH"/>
    <property type="match status" value="1"/>
</dbReference>
<feature type="compositionally biased region" description="Polar residues" evidence="4">
    <location>
        <begin position="1196"/>
        <end position="1215"/>
    </location>
</feature>
<dbReference type="Gene3D" id="2.30.29.30">
    <property type="entry name" value="Pleckstrin-homology domain (PH domain)/Phosphotyrosine-binding domain (PTB)"/>
    <property type="match status" value="1"/>
</dbReference>
<feature type="region of interest" description="Disordered" evidence="4">
    <location>
        <begin position="2295"/>
        <end position="2324"/>
    </location>
</feature>
<evidence type="ECO:0000256" key="4">
    <source>
        <dbReference type="SAM" id="MobiDB-lite"/>
    </source>
</evidence>
<feature type="compositionally biased region" description="Polar residues" evidence="4">
    <location>
        <begin position="1015"/>
        <end position="1027"/>
    </location>
</feature>
<feature type="compositionally biased region" description="Polar residues" evidence="4">
    <location>
        <begin position="1463"/>
        <end position="1476"/>
    </location>
</feature>
<feature type="region of interest" description="Disordered" evidence="4">
    <location>
        <begin position="1696"/>
        <end position="1773"/>
    </location>
</feature>
<feature type="compositionally biased region" description="Polar residues" evidence="4">
    <location>
        <begin position="633"/>
        <end position="647"/>
    </location>
</feature>
<dbReference type="Proteomes" id="UP000187455">
    <property type="component" value="Unassembled WGS sequence"/>
</dbReference>
<reference evidence="6 7" key="1">
    <citation type="journal article" date="2016" name="Mol. Biol. Evol.">
        <title>Genome-Wide Survey of Gut Fungi (Harpellales) Reveals the First Horizontally Transferred Ubiquitin Gene from a Mosquito Host.</title>
        <authorList>
            <person name="Wang Y."/>
            <person name="White M.M."/>
            <person name="Kvist S."/>
            <person name="Moncalvo J.M."/>
        </authorList>
    </citation>
    <scope>NUCLEOTIDE SEQUENCE [LARGE SCALE GENOMIC DNA]</scope>
    <source>
        <strain evidence="6 7">ALG-7-W6</strain>
    </source>
</reference>
<feature type="region of interest" description="Disordered" evidence="4">
    <location>
        <begin position="1"/>
        <end position="34"/>
    </location>
</feature>
<evidence type="ECO:0000259" key="5">
    <source>
        <dbReference type="PROSITE" id="PS50003"/>
    </source>
</evidence>
<feature type="compositionally biased region" description="Polar residues" evidence="4">
    <location>
        <begin position="1953"/>
        <end position="1971"/>
    </location>
</feature>
<dbReference type="PROSITE" id="PS50003">
    <property type="entry name" value="PH_DOMAIN"/>
    <property type="match status" value="1"/>
</dbReference>
<feature type="region of interest" description="Disordered" evidence="4">
    <location>
        <begin position="1321"/>
        <end position="1482"/>
    </location>
</feature>
<feature type="compositionally biased region" description="Polar residues" evidence="4">
    <location>
        <begin position="1427"/>
        <end position="1453"/>
    </location>
</feature>
<feature type="region of interest" description="Disordered" evidence="4">
    <location>
        <begin position="1859"/>
        <end position="1988"/>
    </location>
</feature>
<feature type="region of interest" description="Disordered" evidence="4">
    <location>
        <begin position="806"/>
        <end position="863"/>
    </location>
</feature>
<dbReference type="EMBL" id="LSSL01000431">
    <property type="protein sequence ID" value="OLY84617.1"/>
    <property type="molecule type" value="Genomic_DNA"/>
</dbReference>
<comment type="caution">
    <text evidence="6">The sequence shown here is derived from an EMBL/GenBank/DDBJ whole genome shotgun (WGS) entry which is preliminary data.</text>
</comment>
<name>A0A1R0H647_9FUNG</name>
<evidence type="ECO:0000256" key="2">
    <source>
        <dbReference type="ARBA" id="ARBA00023306"/>
    </source>
</evidence>
<dbReference type="STRING" id="133383.A0A1R0H647"/>
<dbReference type="InterPro" id="IPR011993">
    <property type="entry name" value="PH-like_dom_sf"/>
</dbReference>
<keyword evidence="1" id="KW-0132">Cell division</keyword>
<dbReference type="PANTHER" id="PTHR36100:SF1">
    <property type="entry name" value="BUD SITE SELECTION PROTEIN 4"/>
    <property type="match status" value="1"/>
</dbReference>
<feature type="compositionally biased region" description="Low complexity" evidence="4">
    <location>
        <begin position="77"/>
        <end position="90"/>
    </location>
</feature>
<feature type="region of interest" description="Disordered" evidence="4">
    <location>
        <begin position="2123"/>
        <end position="2149"/>
    </location>
</feature>
<organism evidence="6 7">
    <name type="scientific">Smittium mucronatum</name>
    <dbReference type="NCBI Taxonomy" id="133383"/>
    <lineage>
        <taxon>Eukaryota</taxon>
        <taxon>Fungi</taxon>
        <taxon>Fungi incertae sedis</taxon>
        <taxon>Zoopagomycota</taxon>
        <taxon>Kickxellomycotina</taxon>
        <taxon>Harpellomycetes</taxon>
        <taxon>Harpellales</taxon>
        <taxon>Legeriomycetaceae</taxon>
        <taxon>Smittium</taxon>
    </lineage>
</organism>
<feature type="compositionally biased region" description="Polar residues" evidence="4">
    <location>
        <begin position="1696"/>
        <end position="1735"/>
    </location>
</feature>